<dbReference type="Gene3D" id="1.10.10.580">
    <property type="entry name" value="Structural maintenance of chromosome 1. Chain E"/>
    <property type="match status" value="1"/>
</dbReference>
<dbReference type="InterPro" id="IPR039781">
    <property type="entry name" value="Rad21/Rec8-like"/>
</dbReference>
<comment type="similarity">
    <text evidence="2">Belongs to the rad21 family.</text>
</comment>
<dbReference type="OrthoDB" id="10071381at2759"/>
<evidence type="ECO:0000259" key="4">
    <source>
        <dbReference type="Pfam" id="PF04824"/>
    </source>
</evidence>
<evidence type="ECO:0000259" key="5">
    <source>
        <dbReference type="Pfam" id="PF04825"/>
    </source>
</evidence>
<name>A0A8H7V5L2_9FUNG</name>
<keyword evidence="7" id="KW-1185">Reference proteome</keyword>
<dbReference type="Pfam" id="PF04824">
    <property type="entry name" value="Rad21_Rec8"/>
    <property type="match status" value="1"/>
</dbReference>
<dbReference type="InterPro" id="IPR023093">
    <property type="entry name" value="ScpA-like_C"/>
</dbReference>
<dbReference type="Pfam" id="PF04825">
    <property type="entry name" value="Rad21_Rec8_N"/>
    <property type="match status" value="1"/>
</dbReference>
<accession>A0A8H7V5L2</accession>
<gene>
    <name evidence="6" type="ORF">INT47_000141</name>
</gene>
<comment type="subcellular location">
    <subcellularLocation>
        <location evidence="1">Nucleus</location>
    </subcellularLocation>
</comment>
<dbReference type="PANTHER" id="PTHR12585">
    <property type="entry name" value="SCC1 / RAD21 FAMILY MEMBER"/>
    <property type="match status" value="1"/>
</dbReference>
<dbReference type="PANTHER" id="PTHR12585:SF69">
    <property type="entry name" value="FI11703P"/>
    <property type="match status" value="1"/>
</dbReference>
<dbReference type="InterPro" id="IPR006909">
    <property type="entry name" value="Rad21/Rec8_C_eu"/>
</dbReference>
<dbReference type="GO" id="GO:0007062">
    <property type="term" value="P:sister chromatid cohesion"/>
    <property type="evidence" value="ECO:0007669"/>
    <property type="project" value="InterPro"/>
</dbReference>
<evidence type="ECO:0000313" key="7">
    <source>
        <dbReference type="Proteomes" id="UP000603453"/>
    </source>
</evidence>
<dbReference type="GO" id="GO:0008278">
    <property type="term" value="C:cohesin complex"/>
    <property type="evidence" value="ECO:0007669"/>
    <property type="project" value="InterPro"/>
</dbReference>
<comment type="caution">
    <text evidence="6">The sequence shown here is derived from an EMBL/GenBank/DDBJ whole genome shotgun (WGS) entry which is preliminary data.</text>
</comment>
<evidence type="ECO:0008006" key="8">
    <source>
        <dbReference type="Google" id="ProtNLM"/>
    </source>
</evidence>
<reference evidence="6" key="1">
    <citation type="submission" date="2020-12" db="EMBL/GenBank/DDBJ databases">
        <title>Metabolic potential, ecology and presence of endohyphal bacteria is reflected in genomic diversity of Mucoromycotina.</title>
        <authorList>
            <person name="Muszewska A."/>
            <person name="Okrasinska A."/>
            <person name="Steczkiewicz K."/>
            <person name="Drgas O."/>
            <person name="Orlowska M."/>
            <person name="Perlinska-Lenart U."/>
            <person name="Aleksandrzak-Piekarczyk T."/>
            <person name="Szatraj K."/>
            <person name="Zielenkiewicz U."/>
            <person name="Pilsyk S."/>
            <person name="Malc E."/>
            <person name="Mieczkowski P."/>
            <person name="Kruszewska J.S."/>
            <person name="Biernat P."/>
            <person name="Pawlowska J."/>
        </authorList>
    </citation>
    <scope>NUCLEOTIDE SEQUENCE</scope>
    <source>
        <strain evidence="6">WA0000017839</strain>
    </source>
</reference>
<dbReference type="SUPFAM" id="SSF46785">
    <property type="entry name" value="Winged helix' DNA-binding domain"/>
    <property type="match status" value="1"/>
</dbReference>
<protein>
    <recommendedName>
        <fullName evidence="8">Double-strand-break repair protein rad21</fullName>
    </recommendedName>
</protein>
<evidence type="ECO:0000313" key="6">
    <source>
        <dbReference type="EMBL" id="KAG2210981.1"/>
    </source>
</evidence>
<organism evidence="6 7">
    <name type="scientific">Mucor saturninus</name>
    <dbReference type="NCBI Taxonomy" id="64648"/>
    <lineage>
        <taxon>Eukaryota</taxon>
        <taxon>Fungi</taxon>
        <taxon>Fungi incertae sedis</taxon>
        <taxon>Mucoromycota</taxon>
        <taxon>Mucoromycotina</taxon>
        <taxon>Mucoromycetes</taxon>
        <taxon>Mucorales</taxon>
        <taxon>Mucorineae</taxon>
        <taxon>Mucoraceae</taxon>
        <taxon>Mucor</taxon>
    </lineage>
</organism>
<evidence type="ECO:0000256" key="3">
    <source>
        <dbReference type="ARBA" id="ARBA00023242"/>
    </source>
</evidence>
<proteinExistence type="inferred from homology"/>
<sequence length="500" mass="55451">MISDQLRTSQGPLARVWLASHWERKISKSQFLQTNLEKTIDAITTNQQSEPIALRLSGQLLLGVVRIYSRKTRYLLEDCNEALVKIKLAFKKGDVNMPDIHQSVANANTITLQDKLTEFDILLPDLPFNSNNNLTEIDPIFDSIGSMSMSQDITLGDMQSGFGNWPLEGGRFDGGGVEAGRRDNGATADNAFNLQELEDPLNNLKLGDDHDNRSINNNAVDFDFDLNDNIDYGMDDNMFNGDREFDNRDASLDTLKDIGIVEDENMFDLDSAMAEPAVRRRKRLVVDQITEIPQEDLRRYVNDASPLVNTRGTNTEAVTKSKNVINLVQPSGESLGSDLESMFTRMSNKRRAPAIMSEAQKQARFDDPFATTATPAAAPTSAFHFDDDGGDFGDDAVFDAAAAARYTARMNITDDYDLTMSQSVNLLSAHTNQTLVTIENKLNTQPTVKFGEMAPRSCGKAEAAKLFYDILLLSTKNKVKVKQDRPYGEIQVSAPTALAH</sequence>
<dbReference type="GO" id="GO:1990414">
    <property type="term" value="P:replication-born double-strand break repair via sister chromatid exchange"/>
    <property type="evidence" value="ECO:0007669"/>
    <property type="project" value="TreeGrafter"/>
</dbReference>
<feature type="domain" description="Rad21/Rec8-like protein C-terminal eukaryotic" evidence="4">
    <location>
        <begin position="446"/>
        <end position="495"/>
    </location>
</feature>
<feature type="domain" description="Rad21/Rec8-like protein N-terminal" evidence="5">
    <location>
        <begin position="2"/>
        <end position="102"/>
    </location>
</feature>
<dbReference type="AlphaFoldDB" id="A0A8H7V5L2"/>
<evidence type="ECO:0000256" key="1">
    <source>
        <dbReference type="ARBA" id="ARBA00004123"/>
    </source>
</evidence>
<dbReference type="GO" id="GO:0003682">
    <property type="term" value="F:chromatin binding"/>
    <property type="evidence" value="ECO:0007669"/>
    <property type="project" value="TreeGrafter"/>
</dbReference>
<dbReference type="InterPro" id="IPR006910">
    <property type="entry name" value="Rad21_Rec8_N"/>
</dbReference>
<dbReference type="EMBL" id="JAEPRD010000010">
    <property type="protein sequence ID" value="KAG2210981.1"/>
    <property type="molecule type" value="Genomic_DNA"/>
</dbReference>
<keyword evidence="3" id="KW-0539">Nucleus</keyword>
<dbReference type="GO" id="GO:0005634">
    <property type="term" value="C:nucleus"/>
    <property type="evidence" value="ECO:0007669"/>
    <property type="project" value="UniProtKB-SubCell"/>
</dbReference>
<dbReference type="Proteomes" id="UP000603453">
    <property type="component" value="Unassembled WGS sequence"/>
</dbReference>
<dbReference type="InterPro" id="IPR036390">
    <property type="entry name" value="WH_DNA-bd_sf"/>
</dbReference>
<evidence type="ECO:0000256" key="2">
    <source>
        <dbReference type="ARBA" id="ARBA00009870"/>
    </source>
</evidence>